<organism evidence="3 4">
    <name type="scientific">Aquaticitalea lipolytica</name>
    <dbReference type="NCBI Taxonomy" id="1247562"/>
    <lineage>
        <taxon>Bacteria</taxon>
        <taxon>Pseudomonadati</taxon>
        <taxon>Bacteroidota</taxon>
        <taxon>Flavobacteriia</taxon>
        <taxon>Flavobacteriales</taxon>
        <taxon>Flavobacteriaceae</taxon>
        <taxon>Aquaticitalea</taxon>
    </lineage>
</organism>
<keyword evidence="4" id="KW-1185">Reference proteome</keyword>
<dbReference type="InterPro" id="IPR051172">
    <property type="entry name" value="Chlamydia_OmcB"/>
</dbReference>
<evidence type="ECO:0000313" key="3">
    <source>
        <dbReference type="EMBL" id="GFZ78623.1"/>
    </source>
</evidence>
<dbReference type="PANTHER" id="PTHR34819">
    <property type="entry name" value="LARGE CYSTEINE-RICH PERIPLASMIC PROTEIN OMCB"/>
    <property type="match status" value="1"/>
</dbReference>
<protein>
    <recommendedName>
        <fullName evidence="2">DUF11 domain-containing protein</fullName>
    </recommendedName>
</protein>
<comment type="caution">
    <text evidence="3">The sequence shown here is derived from an EMBL/GenBank/DDBJ whole genome shotgun (WGS) entry which is preliminary data.</text>
</comment>
<feature type="domain" description="DUF11" evidence="2">
    <location>
        <begin position="57"/>
        <end position="169"/>
    </location>
</feature>
<feature type="compositionally biased region" description="Low complexity" evidence="1">
    <location>
        <begin position="1"/>
        <end position="30"/>
    </location>
</feature>
<dbReference type="Pfam" id="PF01345">
    <property type="entry name" value="DUF11"/>
    <property type="match status" value="1"/>
</dbReference>
<dbReference type="NCBIfam" id="TIGR01451">
    <property type="entry name" value="B_ant_repeat"/>
    <property type="match status" value="1"/>
</dbReference>
<name>A0A8J2TMC1_9FLAO</name>
<reference evidence="3 4" key="1">
    <citation type="journal article" date="2014" name="Int. J. Syst. Evol. Microbiol.">
        <title>Complete genome sequence of Corynebacterium casei LMG S-19264T (=DSM 44701T), isolated from a smear-ripened cheese.</title>
        <authorList>
            <consortium name="US DOE Joint Genome Institute (JGI-PGF)"/>
            <person name="Walter F."/>
            <person name="Albersmeier A."/>
            <person name="Kalinowski J."/>
            <person name="Ruckert C."/>
        </authorList>
    </citation>
    <scope>NUCLEOTIDE SEQUENCE [LARGE SCALE GENOMIC DNA]</scope>
    <source>
        <strain evidence="3 4">CGMCC 1.15295</strain>
    </source>
</reference>
<accession>A0A8J2TMC1</accession>
<dbReference type="Pfam" id="PF13585">
    <property type="entry name" value="CHU_C"/>
    <property type="match status" value="1"/>
</dbReference>
<dbReference type="InterPro" id="IPR013783">
    <property type="entry name" value="Ig-like_fold"/>
</dbReference>
<dbReference type="InterPro" id="IPR026341">
    <property type="entry name" value="T9SS_type_B"/>
</dbReference>
<proteinExistence type="predicted"/>
<dbReference type="AlphaFoldDB" id="A0A8J2TMC1"/>
<sequence>MITQSDVDSGGVSNSVVANGDSPLGTNVNDTSDDDDDLDGNTTDDPTETLTDSTFELSVFKEVDNTSPLVGEQVTFTIILSNEGYVTANSIVVDEVIPSGYTYVSSITTGGTYSEVNGTWTISQLDPAQVEILQITVEVLGFGDYLNIATISAFDGGTDVNIDNNESEAFVVPICLTIYNEFSPNGDGVNEFFNIDCIETYPNNKVEIYNRWGNIVYEKRGYRNDWDGTSNGRVVVNESDKLPVGTYYYVIDLGDGSKPKVGWLYINR</sequence>
<evidence type="ECO:0000256" key="1">
    <source>
        <dbReference type="SAM" id="MobiDB-lite"/>
    </source>
</evidence>
<feature type="region of interest" description="Disordered" evidence="1">
    <location>
        <begin position="1"/>
        <end position="50"/>
    </location>
</feature>
<dbReference type="PANTHER" id="PTHR34819:SF3">
    <property type="entry name" value="CELL SURFACE PROTEIN"/>
    <property type="match status" value="1"/>
</dbReference>
<dbReference type="InterPro" id="IPR047589">
    <property type="entry name" value="DUF11_rpt"/>
</dbReference>
<dbReference type="Proteomes" id="UP000598120">
    <property type="component" value="Unassembled WGS sequence"/>
</dbReference>
<dbReference type="InterPro" id="IPR001434">
    <property type="entry name" value="OmcB-like_DUF11"/>
</dbReference>
<dbReference type="NCBIfam" id="TIGR04131">
    <property type="entry name" value="Bac_Flav_CTERM"/>
    <property type="match status" value="1"/>
</dbReference>
<evidence type="ECO:0000313" key="4">
    <source>
        <dbReference type="Proteomes" id="UP000598120"/>
    </source>
</evidence>
<dbReference type="EMBL" id="BMIC01000001">
    <property type="protein sequence ID" value="GFZ78623.1"/>
    <property type="molecule type" value="Genomic_DNA"/>
</dbReference>
<gene>
    <name evidence="3" type="ORF">GCM10011531_05230</name>
</gene>
<evidence type="ECO:0000259" key="2">
    <source>
        <dbReference type="Pfam" id="PF01345"/>
    </source>
</evidence>
<dbReference type="Gene3D" id="2.60.40.10">
    <property type="entry name" value="Immunoglobulins"/>
    <property type="match status" value="1"/>
</dbReference>